<reference evidence="2" key="2">
    <citation type="journal article" date="2023" name="Int. J. Mol. Sci.">
        <title>De Novo Assembly and Annotation of 11 Diverse Shrub Willow (Salix) Genomes Reveals Novel Gene Organization in Sex-Linked Regions.</title>
        <authorList>
            <person name="Hyden B."/>
            <person name="Feng K."/>
            <person name="Yates T.B."/>
            <person name="Jawdy S."/>
            <person name="Cereghino C."/>
            <person name="Smart L.B."/>
            <person name="Muchero W."/>
        </authorList>
    </citation>
    <scope>NUCLEOTIDE SEQUENCE</scope>
    <source>
        <tissue evidence="2">Shoot tip</tissue>
    </source>
</reference>
<dbReference type="EMBL" id="JAPFFK010000019">
    <property type="protein sequence ID" value="KAJ6685542.1"/>
    <property type="molecule type" value="Genomic_DNA"/>
</dbReference>
<proteinExistence type="predicted"/>
<comment type="caution">
    <text evidence="2">The sequence shown here is derived from an EMBL/GenBank/DDBJ whole genome shotgun (WGS) entry which is preliminary data.</text>
</comment>
<keyword evidence="3" id="KW-1185">Reference proteome</keyword>
<evidence type="ECO:0000313" key="3">
    <source>
        <dbReference type="Proteomes" id="UP001151532"/>
    </source>
</evidence>
<dbReference type="InterPro" id="IPR012936">
    <property type="entry name" value="Erv_C"/>
</dbReference>
<dbReference type="Proteomes" id="UP001151532">
    <property type="component" value="Chromosome 2"/>
</dbReference>
<dbReference type="GO" id="GO:0030134">
    <property type="term" value="C:COPII-coated ER to Golgi transport vesicle"/>
    <property type="evidence" value="ECO:0007669"/>
    <property type="project" value="TreeGrafter"/>
</dbReference>
<accession>A0A9Q0PCA3</accession>
<gene>
    <name evidence="2" type="ORF">OIU79_015547</name>
</gene>
<evidence type="ECO:0000313" key="2">
    <source>
        <dbReference type="EMBL" id="KAJ6685542.1"/>
    </source>
</evidence>
<reference evidence="2" key="1">
    <citation type="submission" date="2022-11" db="EMBL/GenBank/DDBJ databases">
        <authorList>
            <person name="Hyden B.L."/>
            <person name="Feng K."/>
            <person name="Yates T."/>
            <person name="Jawdy S."/>
            <person name="Smart L.B."/>
            <person name="Muchero W."/>
        </authorList>
    </citation>
    <scope>NUCLEOTIDE SEQUENCE</scope>
    <source>
        <tissue evidence="2">Shoot tip</tissue>
    </source>
</reference>
<dbReference type="PANTHER" id="PTHR10984">
    <property type="entry name" value="ENDOPLASMIC RETICULUM-GOLGI INTERMEDIATE COMPARTMENT PROTEIN"/>
    <property type="match status" value="1"/>
</dbReference>
<dbReference type="InterPro" id="IPR045888">
    <property type="entry name" value="Erv"/>
</dbReference>
<evidence type="ECO:0000259" key="1">
    <source>
        <dbReference type="Pfam" id="PF07970"/>
    </source>
</evidence>
<dbReference type="GO" id="GO:0005783">
    <property type="term" value="C:endoplasmic reticulum"/>
    <property type="evidence" value="ECO:0007669"/>
    <property type="project" value="TreeGrafter"/>
</dbReference>
<dbReference type="OrthoDB" id="270930at2759"/>
<name>A0A9Q0PCA3_SALPP</name>
<organism evidence="2 3">
    <name type="scientific">Salix purpurea</name>
    <name type="common">Purple osier willow</name>
    <dbReference type="NCBI Taxonomy" id="77065"/>
    <lineage>
        <taxon>Eukaryota</taxon>
        <taxon>Viridiplantae</taxon>
        <taxon>Streptophyta</taxon>
        <taxon>Embryophyta</taxon>
        <taxon>Tracheophyta</taxon>
        <taxon>Spermatophyta</taxon>
        <taxon>Magnoliopsida</taxon>
        <taxon>eudicotyledons</taxon>
        <taxon>Gunneridae</taxon>
        <taxon>Pentapetalae</taxon>
        <taxon>rosids</taxon>
        <taxon>fabids</taxon>
        <taxon>Malpighiales</taxon>
        <taxon>Salicaceae</taxon>
        <taxon>Saliceae</taxon>
        <taxon>Salix</taxon>
    </lineage>
</organism>
<dbReference type="Pfam" id="PF07970">
    <property type="entry name" value="COPIIcoated_ERV"/>
    <property type="match status" value="1"/>
</dbReference>
<protein>
    <submittedName>
        <fullName evidence="2">ENDOPLASMIC RETICULUM VESICLE TRANSPORTER PROTEIN</fullName>
    </submittedName>
</protein>
<dbReference type="PANTHER" id="PTHR10984:SF82">
    <property type="entry name" value="ENDOPLASMIC RETICULUM VESICLE TRANSPORTER PROTEIN"/>
    <property type="match status" value="1"/>
</dbReference>
<feature type="domain" description="Endoplasmic reticulum vesicle transporter C-terminal" evidence="1">
    <location>
        <begin position="47"/>
        <end position="110"/>
    </location>
</feature>
<dbReference type="AlphaFoldDB" id="A0A9Q0PCA3"/>
<sequence length="119" mass="13542">MVAGLSTMKHAVVPVMVQKHQLKTVVILVRKFSKHIERKCKREGFLRRFEDEEGAAFMGSWKLIRGADIGRHQSLPAVFFFYDLSPIKVTFTEERVSFLHFLTNVCAIAGVSQFCPVIS</sequence>